<evidence type="ECO:0000256" key="1">
    <source>
        <dbReference type="SAM" id="SignalP"/>
    </source>
</evidence>
<dbReference type="AlphaFoldDB" id="A0A3E1QCB7"/>
<feature type="domain" description="DUF3857" evidence="3">
    <location>
        <begin position="54"/>
        <end position="186"/>
    </location>
</feature>
<feature type="signal peptide" evidence="1">
    <location>
        <begin position="1"/>
        <end position="19"/>
    </location>
</feature>
<dbReference type="SUPFAM" id="SSF54001">
    <property type="entry name" value="Cysteine proteinases"/>
    <property type="match status" value="1"/>
</dbReference>
<dbReference type="InterPro" id="IPR002931">
    <property type="entry name" value="Transglutaminase-like"/>
</dbReference>
<reference evidence="5 6" key="1">
    <citation type="journal article" date="2007" name="Int. J. Syst. Evol. Microbiol.">
        <title>Marixanthomonas ophiurae gen. nov., sp. nov., a marine bacterium of the family Flavobacteriaceae isolated from a deep-sea brittle star.</title>
        <authorList>
            <person name="Romanenko L.A."/>
            <person name="Uchino M."/>
            <person name="Frolova G.M."/>
            <person name="Mikhailov V.V."/>
        </authorList>
    </citation>
    <scope>NUCLEOTIDE SEQUENCE [LARGE SCALE GENOMIC DNA]</scope>
    <source>
        <strain evidence="5 6">KMM 3046</strain>
    </source>
</reference>
<feature type="domain" description="DUF3858" evidence="4">
    <location>
        <begin position="538"/>
        <end position="629"/>
    </location>
</feature>
<keyword evidence="6" id="KW-1185">Reference proteome</keyword>
<dbReference type="Gene3D" id="3.10.620.30">
    <property type="match status" value="1"/>
</dbReference>
<dbReference type="Pfam" id="PF12970">
    <property type="entry name" value="DUF3858"/>
    <property type="match status" value="1"/>
</dbReference>
<dbReference type="InterPro" id="IPR038765">
    <property type="entry name" value="Papain-like_cys_pep_sf"/>
</dbReference>
<organism evidence="5 6">
    <name type="scientific">Marixanthomonas ophiurae</name>
    <dbReference type="NCBI Taxonomy" id="387659"/>
    <lineage>
        <taxon>Bacteria</taxon>
        <taxon>Pseudomonadati</taxon>
        <taxon>Bacteroidota</taxon>
        <taxon>Flavobacteriia</taxon>
        <taxon>Flavobacteriales</taxon>
        <taxon>Flavobacteriaceae</taxon>
        <taxon>Marixanthomonas</taxon>
    </lineage>
</organism>
<gene>
    <name evidence="5" type="ORF">DZ858_06900</name>
</gene>
<comment type="caution">
    <text evidence="5">The sequence shown here is derived from an EMBL/GenBank/DDBJ whole genome shotgun (WGS) entry which is preliminary data.</text>
</comment>
<dbReference type="Pfam" id="PF12969">
    <property type="entry name" value="DUF3857"/>
    <property type="match status" value="1"/>
</dbReference>
<protein>
    <submittedName>
        <fullName evidence="5">DUF3857 domain-containing protein</fullName>
    </submittedName>
</protein>
<evidence type="ECO:0000259" key="2">
    <source>
        <dbReference type="Pfam" id="PF01841"/>
    </source>
</evidence>
<dbReference type="Proteomes" id="UP000261082">
    <property type="component" value="Unassembled WGS sequence"/>
</dbReference>
<dbReference type="Pfam" id="PF01841">
    <property type="entry name" value="Transglut_core"/>
    <property type="match status" value="1"/>
</dbReference>
<keyword evidence="1" id="KW-0732">Signal</keyword>
<dbReference type="InterPro" id="IPR024544">
    <property type="entry name" value="DUF3858"/>
</dbReference>
<evidence type="ECO:0000259" key="4">
    <source>
        <dbReference type="Pfam" id="PF12970"/>
    </source>
</evidence>
<feature type="chain" id="PRO_5017821684" evidence="1">
    <location>
        <begin position="20"/>
        <end position="635"/>
    </location>
</feature>
<dbReference type="OrthoDB" id="8595007at2"/>
<dbReference type="Gene3D" id="2.60.40.3140">
    <property type="match status" value="1"/>
</dbReference>
<dbReference type="RefSeq" id="WP_117158834.1">
    <property type="nucleotide sequence ID" value="NZ_QVID01000001.1"/>
</dbReference>
<evidence type="ECO:0000313" key="5">
    <source>
        <dbReference type="EMBL" id="RFN59773.1"/>
    </source>
</evidence>
<evidence type="ECO:0000259" key="3">
    <source>
        <dbReference type="Pfam" id="PF12969"/>
    </source>
</evidence>
<evidence type="ECO:0000313" key="6">
    <source>
        <dbReference type="Proteomes" id="UP000261082"/>
    </source>
</evidence>
<name>A0A3E1QCB7_9FLAO</name>
<accession>A0A3E1QCB7</accession>
<dbReference type="InterPro" id="IPR024618">
    <property type="entry name" value="DUF3857"/>
</dbReference>
<dbReference type="EMBL" id="QVID01000001">
    <property type="protein sequence ID" value="RFN59773.1"/>
    <property type="molecule type" value="Genomic_DNA"/>
</dbReference>
<dbReference type="Gene3D" id="2.60.120.1130">
    <property type="match status" value="1"/>
</dbReference>
<feature type="domain" description="Transglutaminase-like" evidence="2">
    <location>
        <begin position="274"/>
        <end position="389"/>
    </location>
</feature>
<proteinExistence type="predicted"/>
<sequence length="635" mass="71537">MRNFIALGVVILSTISVFAQKTQYSITALSSSLTKNANSVLLDEKIEIDITKNDEMVYKNHRAVMVLNKKGNSNVRAYTHYNDDAKVKNIEAWVYDAMGNELEHFKKRDFRDISASDGFSIYSDDRLLRLDHTPTTYPYTLVFESVTQSNSTAHIPNWFPLEGYYTATKNSEFIVKYNPSNKPNVLKKNLEGYDISISETPDSFICKAENLEAIKNEAYSPSYRTILPHIKFALNNFYLKGVAGYGKDWNEFGAWMDKTLLTGVSELSPATIARTKQLVAGETTNLGKAKKIYEYLQKKVRYISIQIGIGGWKPMLAEDVDKLSYGDCKALTNYTKALLDVVGVPSYYTVLYSGDEEVDLEPGFAGLQGDHVILGVPDGDEIVWLECTSQDTPFGYGGNFSDDRDVLIVTPEGGKIVHTKAYTFKENVKKHKATITVAPSGAVQANFIGTYTGLAYDDMYLLDNLDADDLEKRYKNRWAYINGFNIENTTLNNNKDDILFTEQLSINMPSYCSSVGNDLLLGLNVFSQSVSVPPRFPNRKQKLRIAEGFTETDTLTINIPETLNIDSLPEAVTIENKFGSYAFSVSKISENTIEYRRTFILKKGTFPASDYKKYRSFLRRVSKMDQSKILLNQNS</sequence>